<keyword evidence="1" id="KW-0812">Transmembrane</keyword>
<sequence>MLSSASVSTYDTALPVAPPHSSYIYTNGLFVINFSVEIISATHIVGMFIFPRFI</sequence>
<evidence type="ECO:0000256" key="1">
    <source>
        <dbReference type="SAM" id="Phobius"/>
    </source>
</evidence>
<organism evidence="2 3">
    <name type="scientific">Choiromyces venosus 120613-1</name>
    <dbReference type="NCBI Taxonomy" id="1336337"/>
    <lineage>
        <taxon>Eukaryota</taxon>
        <taxon>Fungi</taxon>
        <taxon>Dikarya</taxon>
        <taxon>Ascomycota</taxon>
        <taxon>Pezizomycotina</taxon>
        <taxon>Pezizomycetes</taxon>
        <taxon>Pezizales</taxon>
        <taxon>Tuberaceae</taxon>
        <taxon>Choiromyces</taxon>
    </lineage>
</organism>
<keyword evidence="3" id="KW-1185">Reference proteome</keyword>
<keyword evidence="1" id="KW-0472">Membrane</keyword>
<reference evidence="2 3" key="1">
    <citation type="journal article" date="2018" name="Nat. Ecol. Evol.">
        <title>Pezizomycetes genomes reveal the molecular basis of ectomycorrhizal truffle lifestyle.</title>
        <authorList>
            <person name="Murat C."/>
            <person name="Payen T."/>
            <person name="Noel B."/>
            <person name="Kuo A."/>
            <person name="Morin E."/>
            <person name="Chen J."/>
            <person name="Kohler A."/>
            <person name="Krizsan K."/>
            <person name="Balestrini R."/>
            <person name="Da Silva C."/>
            <person name="Montanini B."/>
            <person name="Hainaut M."/>
            <person name="Levati E."/>
            <person name="Barry K.W."/>
            <person name="Belfiori B."/>
            <person name="Cichocki N."/>
            <person name="Clum A."/>
            <person name="Dockter R.B."/>
            <person name="Fauchery L."/>
            <person name="Guy J."/>
            <person name="Iotti M."/>
            <person name="Le Tacon F."/>
            <person name="Lindquist E.A."/>
            <person name="Lipzen A."/>
            <person name="Malagnac F."/>
            <person name="Mello A."/>
            <person name="Molinier V."/>
            <person name="Miyauchi S."/>
            <person name="Poulain J."/>
            <person name="Riccioni C."/>
            <person name="Rubini A."/>
            <person name="Sitrit Y."/>
            <person name="Splivallo R."/>
            <person name="Traeger S."/>
            <person name="Wang M."/>
            <person name="Zifcakova L."/>
            <person name="Wipf D."/>
            <person name="Zambonelli A."/>
            <person name="Paolocci F."/>
            <person name="Nowrousian M."/>
            <person name="Ottonello S."/>
            <person name="Baldrian P."/>
            <person name="Spatafora J.W."/>
            <person name="Henrissat B."/>
            <person name="Nagy L.G."/>
            <person name="Aury J.M."/>
            <person name="Wincker P."/>
            <person name="Grigoriev I.V."/>
            <person name="Bonfante P."/>
            <person name="Martin F.M."/>
        </authorList>
    </citation>
    <scope>NUCLEOTIDE SEQUENCE [LARGE SCALE GENOMIC DNA]</scope>
    <source>
        <strain evidence="2 3">120613-1</strain>
    </source>
</reference>
<protein>
    <submittedName>
        <fullName evidence="2">Uncharacterized protein</fullName>
    </submittedName>
</protein>
<name>A0A3N4K7B7_9PEZI</name>
<accession>A0A3N4K7B7</accession>
<dbReference type="EMBL" id="ML120371">
    <property type="protein sequence ID" value="RPB01815.1"/>
    <property type="molecule type" value="Genomic_DNA"/>
</dbReference>
<gene>
    <name evidence="2" type="ORF">L873DRAFT_1803080</name>
</gene>
<dbReference type="Proteomes" id="UP000276215">
    <property type="component" value="Unassembled WGS sequence"/>
</dbReference>
<dbReference type="AlphaFoldDB" id="A0A3N4K7B7"/>
<evidence type="ECO:0000313" key="2">
    <source>
        <dbReference type="EMBL" id="RPB01815.1"/>
    </source>
</evidence>
<proteinExistence type="predicted"/>
<feature type="transmembrane region" description="Helical" evidence="1">
    <location>
        <begin position="28"/>
        <end position="50"/>
    </location>
</feature>
<keyword evidence="1" id="KW-1133">Transmembrane helix</keyword>
<evidence type="ECO:0000313" key="3">
    <source>
        <dbReference type="Proteomes" id="UP000276215"/>
    </source>
</evidence>